<proteinExistence type="inferred from homology"/>
<evidence type="ECO:0000256" key="9">
    <source>
        <dbReference type="PIRSR" id="PIRSR002560-1"/>
    </source>
</evidence>
<organism evidence="12 13">
    <name type="scientific">Ferrimonas marina</name>
    <dbReference type="NCBI Taxonomy" id="299255"/>
    <lineage>
        <taxon>Bacteria</taxon>
        <taxon>Pseudomonadati</taxon>
        <taxon>Pseudomonadota</taxon>
        <taxon>Gammaproteobacteria</taxon>
        <taxon>Alteromonadales</taxon>
        <taxon>Ferrimonadaceae</taxon>
        <taxon>Ferrimonas</taxon>
    </lineage>
</organism>
<evidence type="ECO:0000256" key="8">
    <source>
        <dbReference type="PIRNR" id="PIRNR002560"/>
    </source>
</evidence>
<evidence type="ECO:0000256" key="3">
    <source>
        <dbReference type="ARBA" id="ARBA00022434"/>
    </source>
</evidence>
<dbReference type="GO" id="GO:0020037">
    <property type="term" value="F:heme binding"/>
    <property type="evidence" value="ECO:0007669"/>
    <property type="project" value="TreeGrafter"/>
</dbReference>
<evidence type="ECO:0000256" key="1">
    <source>
        <dbReference type="ARBA" id="ARBA00001970"/>
    </source>
</evidence>
<dbReference type="OrthoDB" id="9800505at2"/>
<dbReference type="InterPro" id="IPR012347">
    <property type="entry name" value="Ferritin-like"/>
</dbReference>
<dbReference type="SUPFAM" id="SSF47240">
    <property type="entry name" value="Ferritin-like"/>
    <property type="match status" value="1"/>
</dbReference>
<dbReference type="InterPro" id="IPR009040">
    <property type="entry name" value="Ferritin-like_diiron"/>
</dbReference>
<comment type="catalytic activity">
    <reaction evidence="7">
        <text>Fe(2+)(in) = Fe(2+)(out)</text>
        <dbReference type="Rhea" id="RHEA:28486"/>
        <dbReference type="ChEBI" id="CHEBI:29033"/>
    </reaction>
</comment>
<comment type="function">
    <text evidence="8">Iron-storage protein, whose ferroxidase center binds Fe(2+), oxidizes it using dioxygen to Fe(3+), and participates in the subsequent Fe(3+) oxide mineral core formation within the central cavity of the BFR protein shell.</text>
</comment>
<dbReference type="EC" id="1.16.3.1" evidence="8"/>
<feature type="binding site" description="axial binding residue" evidence="9">
    <location>
        <position position="52"/>
    </location>
    <ligand>
        <name>heme b</name>
        <dbReference type="ChEBI" id="CHEBI:60344"/>
        <note>ligand shared between dimeric partners</note>
    </ligand>
    <ligandPart>
        <name>Fe</name>
        <dbReference type="ChEBI" id="CHEBI:18248"/>
    </ligandPart>
</feature>
<dbReference type="STRING" id="299255.SAMN02745129_3276"/>
<dbReference type="GO" id="GO:0008199">
    <property type="term" value="F:ferric iron binding"/>
    <property type="evidence" value="ECO:0007669"/>
    <property type="project" value="InterPro"/>
</dbReference>
<feature type="binding site" evidence="9">
    <location>
        <position position="51"/>
    </location>
    <ligand>
        <name>Fe cation</name>
        <dbReference type="ChEBI" id="CHEBI:24875"/>
        <label>2</label>
    </ligand>
</feature>
<gene>
    <name evidence="12" type="ORF">SAMN02745129_3276</name>
</gene>
<reference evidence="12 13" key="1">
    <citation type="submission" date="2016-11" db="EMBL/GenBank/DDBJ databases">
        <authorList>
            <person name="Jaros S."/>
            <person name="Januszkiewicz K."/>
            <person name="Wedrychowicz H."/>
        </authorList>
    </citation>
    <scope>NUCLEOTIDE SEQUENCE [LARGE SCALE GENOMIC DNA]</scope>
    <source>
        <strain evidence="12 13">DSM 16917</strain>
    </source>
</reference>
<dbReference type="PIRSF" id="PIRSF002560">
    <property type="entry name" value="Bacterioferritin"/>
    <property type="match status" value="1"/>
</dbReference>
<comment type="catalytic activity">
    <reaction evidence="8">
        <text>4 Fe(2+) + O2 + 4 H(+) = 4 Fe(3+) + 2 H2O</text>
        <dbReference type="Rhea" id="RHEA:11148"/>
        <dbReference type="ChEBI" id="CHEBI:15377"/>
        <dbReference type="ChEBI" id="CHEBI:15378"/>
        <dbReference type="ChEBI" id="CHEBI:15379"/>
        <dbReference type="ChEBI" id="CHEBI:29033"/>
        <dbReference type="ChEBI" id="CHEBI:29034"/>
        <dbReference type="EC" id="1.16.3.1"/>
    </reaction>
</comment>
<evidence type="ECO:0000256" key="4">
    <source>
        <dbReference type="ARBA" id="ARBA00022617"/>
    </source>
</evidence>
<comment type="similarity">
    <text evidence="2 8 10">Belongs to the bacterioferritin family.</text>
</comment>
<accession>A0A1M5X729</accession>
<keyword evidence="6 8" id="KW-0408">Iron</keyword>
<evidence type="ECO:0000313" key="12">
    <source>
        <dbReference type="EMBL" id="SHH95452.1"/>
    </source>
</evidence>
<evidence type="ECO:0000256" key="6">
    <source>
        <dbReference type="ARBA" id="ARBA00023004"/>
    </source>
</evidence>
<evidence type="ECO:0000259" key="11">
    <source>
        <dbReference type="PROSITE" id="PS50905"/>
    </source>
</evidence>
<protein>
    <recommendedName>
        <fullName evidence="8 10">Bacterioferritin</fullName>
        <ecNumber evidence="8">1.16.3.1</ecNumber>
    </recommendedName>
</protein>
<feature type="binding site" evidence="9">
    <location>
        <position position="127"/>
    </location>
    <ligand>
        <name>Fe cation</name>
        <dbReference type="ChEBI" id="CHEBI:24875"/>
        <label>1</label>
    </ligand>
</feature>
<dbReference type="Pfam" id="PF00210">
    <property type="entry name" value="Ferritin"/>
    <property type="match status" value="1"/>
</dbReference>
<dbReference type="PROSITE" id="PS00549">
    <property type="entry name" value="BACTERIOFERRITIN"/>
    <property type="match status" value="1"/>
</dbReference>
<dbReference type="GO" id="GO:0004322">
    <property type="term" value="F:ferroxidase activity"/>
    <property type="evidence" value="ECO:0007669"/>
    <property type="project" value="UniProtKB-EC"/>
</dbReference>
<dbReference type="InterPro" id="IPR002024">
    <property type="entry name" value="Bacterioferritin"/>
</dbReference>
<dbReference type="EMBL" id="FQXG01000005">
    <property type="protein sequence ID" value="SHH95452.1"/>
    <property type="molecule type" value="Genomic_DNA"/>
</dbReference>
<comment type="cofactor">
    <cofactor evidence="1">
        <name>heme b</name>
        <dbReference type="ChEBI" id="CHEBI:60344"/>
    </cofactor>
</comment>
<evidence type="ECO:0000256" key="5">
    <source>
        <dbReference type="ARBA" id="ARBA00022723"/>
    </source>
</evidence>
<dbReference type="InterPro" id="IPR008331">
    <property type="entry name" value="Ferritin_DPS_dom"/>
</dbReference>
<dbReference type="InterPro" id="IPR009078">
    <property type="entry name" value="Ferritin-like_SF"/>
</dbReference>
<evidence type="ECO:0000256" key="10">
    <source>
        <dbReference type="RuleBase" id="RU000623"/>
    </source>
</evidence>
<dbReference type="GO" id="GO:0006826">
    <property type="term" value="P:iron ion transport"/>
    <property type="evidence" value="ECO:0007669"/>
    <property type="project" value="InterPro"/>
</dbReference>
<dbReference type="PANTHER" id="PTHR30295">
    <property type="entry name" value="BACTERIOFERRITIN"/>
    <property type="match status" value="1"/>
</dbReference>
<dbReference type="AlphaFoldDB" id="A0A1M5X729"/>
<keyword evidence="3 8" id="KW-0409">Iron storage</keyword>
<dbReference type="GO" id="GO:0005829">
    <property type="term" value="C:cytosol"/>
    <property type="evidence" value="ECO:0007669"/>
    <property type="project" value="TreeGrafter"/>
</dbReference>
<dbReference type="Proteomes" id="UP000184268">
    <property type="component" value="Unassembled WGS sequence"/>
</dbReference>
<keyword evidence="4 10" id="KW-0349">Heme</keyword>
<evidence type="ECO:0000256" key="7">
    <source>
        <dbReference type="ARBA" id="ARBA00036243"/>
    </source>
</evidence>
<dbReference type="CDD" id="cd00907">
    <property type="entry name" value="Bacterioferritin"/>
    <property type="match status" value="1"/>
</dbReference>
<sequence>MQGNPQVIASLNAVLTHQLTAINQYFLHARMAKNWGLSKLNDAEYKKSIREMKYADALIERILFLEGLPNLQKLGHLKIAETPEELLVCDRAFQQEQIDVMREAAAISERAEDYVSRALINGQLEQEEEQLDWLDTQLQLLEQLGSENYLQAQL</sequence>
<dbReference type="PANTHER" id="PTHR30295:SF0">
    <property type="entry name" value="BACTERIOFERRITIN"/>
    <property type="match status" value="1"/>
</dbReference>
<dbReference type="PROSITE" id="PS50905">
    <property type="entry name" value="FERRITIN_LIKE"/>
    <property type="match status" value="1"/>
</dbReference>
<feature type="binding site" evidence="9">
    <location>
        <position position="51"/>
    </location>
    <ligand>
        <name>Fe cation</name>
        <dbReference type="ChEBI" id="CHEBI:24875"/>
        <label>1</label>
    </ligand>
</feature>
<dbReference type="GO" id="GO:0006879">
    <property type="term" value="P:intracellular iron ion homeostasis"/>
    <property type="evidence" value="ECO:0007669"/>
    <property type="project" value="UniProtKB-KW"/>
</dbReference>
<keyword evidence="13" id="KW-1185">Reference proteome</keyword>
<evidence type="ECO:0000313" key="13">
    <source>
        <dbReference type="Proteomes" id="UP000184268"/>
    </source>
</evidence>
<keyword evidence="5 8" id="KW-0479">Metal-binding</keyword>
<evidence type="ECO:0000256" key="2">
    <source>
        <dbReference type="ARBA" id="ARBA00008093"/>
    </source>
</evidence>
<dbReference type="NCBIfam" id="TIGR00754">
    <property type="entry name" value="bfr"/>
    <property type="match status" value="1"/>
</dbReference>
<name>A0A1M5X729_9GAMM</name>
<feature type="binding site" evidence="9">
    <location>
        <position position="127"/>
    </location>
    <ligand>
        <name>Fe cation</name>
        <dbReference type="ChEBI" id="CHEBI:24875"/>
        <label>2</label>
    </ligand>
</feature>
<feature type="domain" description="Ferritin-like diiron" evidence="11">
    <location>
        <begin position="1"/>
        <end position="145"/>
    </location>
</feature>
<dbReference type="PRINTS" id="PR00601">
    <property type="entry name" value="BACFERRITIN"/>
</dbReference>
<dbReference type="Gene3D" id="1.20.1260.10">
    <property type="match status" value="1"/>
</dbReference>
<dbReference type="RefSeq" id="WP_067664106.1">
    <property type="nucleotide sequence ID" value="NZ_FQXG01000005.1"/>
</dbReference>